<dbReference type="InterPro" id="IPR004838">
    <property type="entry name" value="NHTrfase_class1_PyrdxlP-BS"/>
</dbReference>
<reference evidence="9 10" key="1">
    <citation type="journal article" date="2020" name="Int. J. Syst. Evol. Microbiol.">
        <title>Novel acetic acid bacteria from cider fermentations: Acetobacter conturbans sp. nov. and Acetobacter fallax sp. nov.</title>
        <authorList>
            <person name="Sombolestani A.S."/>
            <person name="Cleenwerck I."/>
            <person name="Cnockaert M."/>
            <person name="Borremans W."/>
            <person name="Wieme A.D."/>
            <person name="De Vuyst L."/>
            <person name="Vandamme P."/>
        </authorList>
    </citation>
    <scope>NUCLEOTIDE SEQUENCE [LARGE SCALE GENOMIC DNA]</scope>
    <source>
        <strain evidence="9 10">LMG 30640</strain>
    </source>
</reference>
<sequence>MEGGAASVGQISETGISRPRLARRLDGLPAPATMEMARKARALRAEGHNVISLALGEPDFPTPPYAIEAAHAAALAGDTKYPPVDGKPALKAAIARKFERENGLNFAPDELMVCNGGKQVIFDAFMATIDPGDEVVVPAPYWVSYPLIARMFGGVPVHPECDEADGFSLRPERLAAVMSPKTKWLVLNFPNNPSGALCTEEDLRGIAAVLRRYPDVWILSDEIYEHLVFDNHSFRSFAAVAPDLKDRVLTMNGVAKAYAMTGWRVGYAGGPRELIAAMRVVQGNATSGVCTVAQAAAAAALDGPADMIREMVATYARRRLLVVKALRAIPGMTCAMPSGAFYAYPGVASYLGKTTRNGQLLRTDIDFAMALLEQAYVATVPGSAFGLSPYLRLSCATSDAVLKEACERIAEFTATLH</sequence>
<comment type="similarity">
    <text evidence="2 7">Belongs to the class-I pyridoxal-phosphate-dependent aminotransferase family.</text>
</comment>
<dbReference type="InterPro" id="IPR015424">
    <property type="entry name" value="PyrdxlP-dep_Trfase"/>
</dbReference>
<proteinExistence type="inferred from homology"/>
<dbReference type="Proteomes" id="UP000635278">
    <property type="component" value="Unassembled WGS sequence"/>
</dbReference>
<evidence type="ECO:0000256" key="6">
    <source>
        <dbReference type="ARBA" id="ARBA00049185"/>
    </source>
</evidence>
<evidence type="ECO:0000256" key="4">
    <source>
        <dbReference type="ARBA" id="ARBA00022679"/>
    </source>
</evidence>
<dbReference type="PROSITE" id="PS00105">
    <property type="entry name" value="AA_TRANSFER_CLASS_1"/>
    <property type="match status" value="1"/>
</dbReference>
<dbReference type="PANTHER" id="PTHR46383:SF1">
    <property type="entry name" value="ASPARTATE AMINOTRANSFERASE"/>
    <property type="match status" value="1"/>
</dbReference>
<feature type="domain" description="Aminotransferase class I/classII large" evidence="8">
    <location>
        <begin position="49"/>
        <end position="409"/>
    </location>
</feature>
<dbReference type="GO" id="GO:0008483">
    <property type="term" value="F:transaminase activity"/>
    <property type="evidence" value="ECO:0007669"/>
    <property type="project" value="UniProtKB-KW"/>
</dbReference>
<comment type="caution">
    <text evidence="9">The sequence shown here is derived from an EMBL/GenBank/DDBJ whole genome shotgun (WGS) entry which is preliminary data.</text>
</comment>
<protein>
    <recommendedName>
        <fullName evidence="7">Aminotransferase</fullName>
        <ecNumber evidence="7">2.6.1.-</ecNumber>
    </recommendedName>
</protein>
<dbReference type="InterPro" id="IPR015422">
    <property type="entry name" value="PyrdxlP-dep_Trfase_small"/>
</dbReference>
<dbReference type="InterPro" id="IPR015421">
    <property type="entry name" value="PyrdxlP-dep_Trfase_major"/>
</dbReference>
<keyword evidence="5" id="KW-0663">Pyridoxal phosphate</keyword>
<gene>
    <name evidence="9" type="ORF">GOB93_03855</name>
</gene>
<dbReference type="InterPro" id="IPR050596">
    <property type="entry name" value="AspAT/PAT-like"/>
</dbReference>
<evidence type="ECO:0000256" key="7">
    <source>
        <dbReference type="RuleBase" id="RU000481"/>
    </source>
</evidence>
<evidence type="ECO:0000256" key="5">
    <source>
        <dbReference type="ARBA" id="ARBA00022898"/>
    </source>
</evidence>
<evidence type="ECO:0000256" key="1">
    <source>
        <dbReference type="ARBA" id="ARBA00001933"/>
    </source>
</evidence>
<name>A0ABX0JJJ1_9PROT</name>
<dbReference type="EC" id="2.6.1.-" evidence="7"/>
<dbReference type="SUPFAM" id="SSF53383">
    <property type="entry name" value="PLP-dependent transferases"/>
    <property type="match status" value="1"/>
</dbReference>
<dbReference type="Gene3D" id="3.40.640.10">
    <property type="entry name" value="Type I PLP-dependent aspartate aminotransferase-like (Major domain)"/>
    <property type="match status" value="1"/>
</dbReference>
<dbReference type="Pfam" id="PF00155">
    <property type="entry name" value="Aminotran_1_2"/>
    <property type="match status" value="1"/>
</dbReference>
<keyword evidence="4 7" id="KW-0808">Transferase</keyword>
<keyword evidence="3 7" id="KW-0032">Aminotransferase</keyword>
<organism evidence="9 10">
    <name type="scientific">Acetobacter musti</name>
    <dbReference type="NCBI Taxonomy" id="864732"/>
    <lineage>
        <taxon>Bacteria</taxon>
        <taxon>Pseudomonadati</taxon>
        <taxon>Pseudomonadota</taxon>
        <taxon>Alphaproteobacteria</taxon>
        <taxon>Acetobacterales</taxon>
        <taxon>Acetobacteraceae</taxon>
        <taxon>Acetobacter</taxon>
    </lineage>
</organism>
<comment type="catalytic activity">
    <reaction evidence="6">
        <text>L-aspartate + 2-oxoglutarate = oxaloacetate + L-glutamate</text>
        <dbReference type="Rhea" id="RHEA:21824"/>
        <dbReference type="ChEBI" id="CHEBI:16452"/>
        <dbReference type="ChEBI" id="CHEBI:16810"/>
        <dbReference type="ChEBI" id="CHEBI:29985"/>
        <dbReference type="ChEBI" id="CHEBI:29991"/>
        <dbReference type="EC" id="2.6.1.1"/>
    </reaction>
</comment>
<comment type="cofactor">
    <cofactor evidence="1 7">
        <name>pyridoxal 5'-phosphate</name>
        <dbReference type="ChEBI" id="CHEBI:597326"/>
    </cofactor>
</comment>
<evidence type="ECO:0000313" key="9">
    <source>
        <dbReference type="EMBL" id="NHN83776.1"/>
    </source>
</evidence>
<dbReference type="Gene3D" id="3.90.1150.10">
    <property type="entry name" value="Aspartate Aminotransferase, domain 1"/>
    <property type="match status" value="1"/>
</dbReference>
<evidence type="ECO:0000256" key="3">
    <source>
        <dbReference type="ARBA" id="ARBA00022576"/>
    </source>
</evidence>
<dbReference type="EMBL" id="WOTB01000003">
    <property type="protein sequence ID" value="NHN83776.1"/>
    <property type="molecule type" value="Genomic_DNA"/>
</dbReference>
<dbReference type="CDD" id="cd00609">
    <property type="entry name" value="AAT_like"/>
    <property type="match status" value="1"/>
</dbReference>
<evidence type="ECO:0000259" key="8">
    <source>
        <dbReference type="Pfam" id="PF00155"/>
    </source>
</evidence>
<keyword evidence="10" id="KW-1185">Reference proteome</keyword>
<accession>A0ABX0JJJ1</accession>
<evidence type="ECO:0000256" key="2">
    <source>
        <dbReference type="ARBA" id="ARBA00007441"/>
    </source>
</evidence>
<evidence type="ECO:0000313" key="10">
    <source>
        <dbReference type="Proteomes" id="UP000635278"/>
    </source>
</evidence>
<dbReference type="InterPro" id="IPR004839">
    <property type="entry name" value="Aminotransferase_I/II_large"/>
</dbReference>
<dbReference type="PANTHER" id="PTHR46383">
    <property type="entry name" value="ASPARTATE AMINOTRANSFERASE"/>
    <property type="match status" value="1"/>
</dbReference>